<evidence type="ECO:0000256" key="3">
    <source>
        <dbReference type="ARBA" id="ARBA00022722"/>
    </source>
</evidence>
<comment type="catalytic activity">
    <reaction evidence="6">
        <text>DNA(n) + a 2'-deoxyribonucleoside 5'-triphosphate = DNA(n+1) + diphosphate</text>
        <dbReference type="Rhea" id="RHEA:22508"/>
        <dbReference type="Rhea" id="RHEA-COMP:17339"/>
        <dbReference type="Rhea" id="RHEA-COMP:17340"/>
        <dbReference type="ChEBI" id="CHEBI:33019"/>
        <dbReference type="ChEBI" id="CHEBI:61560"/>
        <dbReference type="ChEBI" id="CHEBI:173112"/>
        <dbReference type="EC" id="2.7.7.7"/>
    </reaction>
</comment>
<keyword evidence="4" id="KW-0378">Hydrolase</keyword>
<dbReference type="Gene3D" id="3.40.1350.10">
    <property type="match status" value="1"/>
</dbReference>
<dbReference type="EC" id="2.7.7.7" evidence="2"/>
<dbReference type="EMBL" id="JBAWKS010000002">
    <property type="protein sequence ID" value="MEI4551422.1"/>
    <property type="molecule type" value="Genomic_DNA"/>
</dbReference>
<dbReference type="CDD" id="cd06127">
    <property type="entry name" value="DEDDh"/>
    <property type="match status" value="1"/>
</dbReference>
<dbReference type="InterPro" id="IPR006054">
    <property type="entry name" value="DnaQ"/>
</dbReference>
<protein>
    <recommendedName>
        <fullName evidence="2">DNA-directed DNA polymerase</fullName>
        <ecNumber evidence="2">2.7.7.7</ecNumber>
    </recommendedName>
</protein>
<dbReference type="InterPro" id="IPR049125">
    <property type="entry name" value="FAN1-like_WH"/>
</dbReference>
<sequence>MSNVATQNISYANVCRSDAMKELPEKYYLTHFIEFAEFIKSTSSHLLGDDETAFFAEFETLAEDAQCILVRIVNRKSPFVRKDTLVYSEVADSGAAINLLRKVGFVSRINKHCFHDFIGQLSKQDLINLSMSLTIDKPAKSANKNKWLNFVSNALSSALSYDQVKKSPVLTSHIYFAKQDTFHYLLFLYFGHLSGRLNQFSMRDLGVMQTQNVQQQQANFSDKDEAKSAFYYANLFKAIKEANKSDIPLLHTLAKQLLASDKPIGFLATQKYHHSLYKLAIVLMEQAPTLGETLLSQSQHPAAQEKYIRLLYKSDRKAQCEALLLAILDDPDSETLLLFAEDFYAQKFNQKRTSVLTDMLRKSGEPISIDEAYLGQVETGVKDRYIKQHRLCYFTENKLWRALFALTFWHELFQHPASQRANEFSYYPRVLKQDNFYELLQTEIERKLSELISKQQFCDYISATIDQYSGEPNGLFYWHDELKDVLTTFIQHAPFESIKRHLLAMSKTFKALCDGYPDLMYIEQGEVFFEEIKAPGDSLRRNQLVSIKQLINAGFNVSIQRTEWRFNREQNYVVVDIETTGGKKDTHRITEIGMVRVEQGKITDSWQTLINPERHIPKMITELTGISNEMVKDAPKFEQIAEKLDTFSRNAIFVAHNVNFDYGFIRQEFARLNKKYTRAKICTVQQARKYLPGFKSYSLGKLCCDLNIELKNHHRALDDAKAAAEILLRINHVRADQ</sequence>
<proteinExistence type="predicted"/>
<organism evidence="9 10">
    <name type="scientific">Pseudoalteromonas spongiae</name>
    <dbReference type="NCBI Taxonomy" id="298657"/>
    <lineage>
        <taxon>Bacteria</taxon>
        <taxon>Pseudomonadati</taxon>
        <taxon>Pseudomonadota</taxon>
        <taxon>Gammaproteobacteria</taxon>
        <taxon>Alteromonadales</taxon>
        <taxon>Pseudoalteromonadaceae</taxon>
        <taxon>Pseudoalteromonas</taxon>
    </lineage>
</organism>
<dbReference type="Pfam" id="PF21315">
    <property type="entry name" value="FAN1_HTH"/>
    <property type="match status" value="1"/>
</dbReference>
<dbReference type="NCBIfam" id="TIGR00573">
    <property type="entry name" value="dnaq"/>
    <property type="match status" value="1"/>
</dbReference>
<comment type="caution">
    <text evidence="9">The sequence shown here is derived from an EMBL/GenBank/DDBJ whole genome shotgun (WGS) entry which is preliminary data.</text>
</comment>
<evidence type="ECO:0000259" key="8">
    <source>
        <dbReference type="SMART" id="SM00990"/>
    </source>
</evidence>
<gene>
    <name evidence="9" type="ORF">WAE96_17230</name>
</gene>
<dbReference type="InterPro" id="IPR011856">
    <property type="entry name" value="tRNA_endonuc-like_dom_sf"/>
</dbReference>
<evidence type="ECO:0000259" key="7">
    <source>
        <dbReference type="SMART" id="SM00479"/>
    </source>
</evidence>
<evidence type="ECO:0000256" key="2">
    <source>
        <dbReference type="ARBA" id="ARBA00012417"/>
    </source>
</evidence>
<keyword evidence="5 9" id="KW-0269">Exonuclease</keyword>
<feature type="domain" description="VRR-NUC" evidence="8">
    <location>
        <begin position="452"/>
        <end position="564"/>
    </location>
</feature>
<dbReference type="SMART" id="SM00479">
    <property type="entry name" value="EXOIII"/>
    <property type="match status" value="1"/>
</dbReference>
<dbReference type="RefSeq" id="WP_336436403.1">
    <property type="nucleotide sequence ID" value="NZ_JBAWKS010000002.1"/>
</dbReference>
<reference evidence="9 10" key="1">
    <citation type="submission" date="2023-12" db="EMBL/GenBank/DDBJ databases">
        <title>Friends and Foes: Symbiotic and Algicidal bacterial influence on Karenia brevis blooms.</title>
        <authorList>
            <person name="Fei C."/>
            <person name="Mohamed A.R."/>
            <person name="Booker A."/>
            <person name="Arshad M."/>
            <person name="Klass S."/>
            <person name="Ahn S."/>
            <person name="Gilbert P.M."/>
            <person name="Heil C.A."/>
            <person name="Martinez J.M."/>
            <person name="Amin S.A."/>
        </authorList>
    </citation>
    <scope>NUCLEOTIDE SEQUENCE [LARGE SCALE GENOMIC DNA]</scope>
    <source>
        <strain evidence="9 10">CE15</strain>
    </source>
</reference>
<comment type="cofactor">
    <cofactor evidence="1">
        <name>Mg(2+)</name>
        <dbReference type="ChEBI" id="CHEBI:18420"/>
    </cofactor>
</comment>
<evidence type="ECO:0000256" key="5">
    <source>
        <dbReference type="ARBA" id="ARBA00022839"/>
    </source>
</evidence>
<dbReference type="SMART" id="SM00990">
    <property type="entry name" value="VRR_NUC"/>
    <property type="match status" value="1"/>
</dbReference>
<dbReference type="GO" id="GO:0004527">
    <property type="term" value="F:exonuclease activity"/>
    <property type="evidence" value="ECO:0007669"/>
    <property type="project" value="UniProtKB-KW"/>
</dbReference>
<dbReference type="InterPro" id="IPR012337">
    <property type="entry name" value="RNaseH-like_sf"/>
</dbReference>
<dbReference type="SUPFAM" id="SSF53098">
    <property type="entry name" value="Ribonuclease H-like"/>
    <property type="match status" value="1"/>
</dbReference>
<dbReference type="InterPro" id="IPR013520">
    <property type="entry name" value="Ribonucl_H"/>
</dbReference>
<accession>A0ABU8EWR8</accession>
<dbReference type="Gene3D" id="3.30.420.10">
    <property type="entry name" value="Ribonuclease H-like superfamily/Ribonuclease H"/>
    <property type="match status" value="1"/>
</dbReference>
<keyword evidence="3" id="KW-0540">Nuclease</keyword>
<evidence type="ECO:0000256" key="1">
    <source>
        <dbReference type="ARBA" id="ARBA00001946"/>
    </source>
</evidence>
<keyword evidence="10" id="KW-1185">Reference proteome</keyword>
<dbReference type="PANTHER" id="PTHR30231:SF41">
    <property type="entry name" value="DNA POLYMERASE III SUBUNIT EPSILON"/>
    <property type="match status" value="1"/>
</dbReference>
<evidence type="ECO:0000313" key="10">
    <source>
        <dbReference type="Proteomes" id="UP001382455"/>
    </source>
</evidence>
<name>A0ABU8EWR8_9GAMM</name>
<evidence type="ECO:0000256" key="6">
    <source>
        <dbReference type="ARBA" id="ARBA00049244"/>
    </source>
</evidence>
<dbReference type="Proteomes" id="UP001382455">
    <property type="component" value="Unassembled WGS sequence"/>
</dbReference>
<evidence type="ECO:0000313" key="9">
    <source>
        <dbReference type="EMBL" id="MEI4551422.1"/>
    </source>
</evidence>
<dbReference type="InterPro" id="IPR036397">
    <property type="entry name" value="RNaseH_sf"/>
</dbReference>
<dbReference type="Pfam" id="PF08774">
    <property type="entry name" value="VRR_NUC"/>
    <property type="match status" value="1"/>
</dbReference>
<dbReference type="Pfam" id="PF00929">
    <property type="entry name" value="RNase_T"/>
    <property type="match status" value="1"/>
</dbReference>
<dbReference type="PANTHER" id="PTHR30231">
    <property type="entry name" value="DNA POLYMERASE III SUBUNIT EPSILON"/>
    <property type="match status" value="1"/>
</dbReference>
<dbReference type="InterPro" id="IPR014883">
    <property type="entry name" value="VRR_NUC"/>
</dbReference>
<feature type="domain" description="Exonuclease" evidence="7">
    <location>
        <begin position="571"/>
        <end position="736"/>
    </location>
</feature>
<evidence type="ECO:0000256" key="4">
    <source>
        <dbReference type="ARBA" id="ARBA00022801"/>
    </source>
</evidence>